<dbReference type="Proteomes" id="UP000054988">
    <property type="component" value="Unassembled WGS sequence"/>
</dbReference>
<comment type="caution">
    <text evidence="2">The sequence shown here is derived from an EMBL/GenBank/DDBJ whole genome shotgun (WGS) entry which is preliminary data.</text>
</comment>
<dbReference type="EMBL" id="LATX01001005">
    <property type="protein sequence ID" value="KTB44065.1"/>
    <property type="molecule type" value="Genomic_DNA"/>
</dbReference>
<sequence>MKFSLALLSLFTVATAVAGAVIGRADSDEVATSLNVTTATRVMVTLVPESPWMRVYTTGEVITEFPASTPAP</sequence>
<feature type="chain" id="PRO_5006902388" evidence="1">
    <location>
        <begin position="20"/>
        <end position="72"/>
    </location>
</feature>
<proteinExistence type="predicted"/>
<name>A0A0W0G693_MONRR</name>
<protein>
    <submittedName>
        <fullName evidence="2">Uncharacterized protein</fullName>
    </submittedName>
</protein>
<feature type="signal peptide" evidence="1">
    <location>
        <begin position="1"/>
        <end position="19"/>
    </location>
</feature>
<evidence type="ECO:0000313" key="2">
    <source>
        <dbReference type="EMBL" id="KTB44065.1"/>
    </source>
</evidence>
<evidence type="ECO:0000256" key="1">
    <source>
        <dbReference type="SAM" id="SignalP"/>
    </source>
</evidence>
<reference evidence="2 3" key="1">
    <citation type="submission" date="2015-12" db="EMBL/GenBank/DDBJ databases">
        <title>Draft genome sequence of Moniliophthora roreri, the causal agent of frosty pod rot of cacao.</title>
        <authorList>
            <person name="Aime M.C."/>
            <person name="Diaz-Valderrama J.R."/>
            <person name="Kijpornyongpan T."/>
            <person name="Phillips-Mora W."/>
        </authorList>
    </citation>
    <scope>NUCLEOTIDE SEQUENCE [LARGE SCALE GENOMIC DNA]</scope>
    <source>
        <strain evidence="2 3">MCA 2952</strain>
    </source>
</reference>
<gene>
    <name evidence="2" type="ORF">WG66_3357</name>
</gene>
<evidence type="ECO:0000313" key="3">
    <source>
        <dbReference type="Proteomes" id="UP000054988"/>
    </source>
</evidence>
<dbReference type="AlphaFoldDB" id="A0A0W0G693"/>
<organism evidence="2 3">
    <name type="scientific">Moniliophthora roreri</name>
    <name type="common">Frosty pod rot fungus</name>
    <name type="synonym">Monilia roreri</name>
    <dbReference type="NCBI Taxonomy" id="221103"/>
    <lineage>
        <taxon>Eukaryota</taxon>
        <taxon>Fungi</taxon>
        <taxon>Dikarya</taxon>
        <taxon>Basidiomycota</taxon>
        <taxon>Agaricomycotina</taxon>
        <taxon>Agaricomycetes</taxon>
        <taxon>Agaricomycetidae</taxon>
        <taxon>Agaricales</taxon>
        <taxon>Marasmiineae</taxon>
        <taxon>Marasmiaceae</taxon>
        <taxon>Moniliophthora</taxon>
    </lineage>
</organism>
<accession>A0A0W0G693</accession>
<keyword evidence="1" id="KW-0732">Signal</keyword>